<evidence type="ECO:0000313" key="3">
    <source>
        <dbReference type="Proteomes" id="UP000516173"/>
    </source>
</evidence>
<gene>
    <name evidence="2" type="ORF">NWFMUON74_29200</name>
</gene>
<evidence type="ECO:0000256" key="1">
    <source>
        <dbReference type="SAM" id="SignalP"/>
    </source>
</evidence>
<feature type="signal peptide" evidence="1">
    <location>
        <begin position="1"/>
        <end position="22"/>
    </location>
</feature>
<dbReference type="KEGG" id="nwl:NWFMUON74_29200"/>
<keyword evidence="1" id="KW-0732">Signal</keyword>
<feature type="chain" id="PRO_5028956711" evidence="1">
    <location>
        <begin position="23"/>
        <end position="106"/>
    </location>
</feature>
<organism evidence="2 3">
    <name type="scientific">Nocardia wallacei</name>
    <dbReference type="NCBI Taxonomy" id="480035"/>
    <lineage>
        <taxon>Bacteria</taxon>
        <taxon>Bacillati</taxon>
        <taxon>Actinomycetota</taxon>
        <taxon>Actinomycetes</taxon>
        <taxon>Mycobacteriales</taxon>
        <taxon>Nocardiaceae</taxon>
        <taxon>Nocardia</taxon>
    </lineage>
</organism>
<sequence>MKVFAMAAGVVATLFAAPAAPAAGDEIAIINGIVYQDRYNDLAGCIDIGPMDITVENHTSDRTAYIYRSDNCSGPAEAAIAPGTTATAYGTTVDFKRPSGGGSFGL</sequence>
<evidence type="ECO:0000313" key="2">
    <source>
        <dbReference type="EMBL" id="BCK55148.1"/>
    </source>
</evidence>
<protein>
    <submittedName>
        <fullName evidence="2">Uncharacterized protein</fullName>
    </submittedName>
</protein>
<dbReference type="RefSeq" id="WP_280379386.1">
    <property type="nucleotide sequence ID" value="NZ_JARWQA010000214.1"/>
</dbReference>
<dbReference type="AlphaFoldDB" id="A0A7G1KJ17"/>
<name>A0A7G1KJ17_9NOCA</name>
<reference evidence="2 3" key="1">
    <citation type="submission" date="2020-08" db="EMBL/GenBank/DDBJ databases">
        <title>Genome Sequencing of Nocardia wallacei strain FMUON74 and assembly.</title>
        <authorList>
            <person name="Toyokawa M."/>
            <person name="Uesaka K."/>
        </authorList>
    </citation>
    <scope>NUCLEOTIDE SEQUENCE [LARGE SCALE GENOMIC DNA]</scope>
    <source>
        <strain evidence="2 3">FMUON74</strain>
    </source>
</reference>
<keyword evidence="3" id="KW-1185">Reference proteome</keyword>
<dbReference type="EMBL" id="AP023396">
    <property type="protein sequence ID" value="BCK55148.1"/>
    <property type="molecule type" value="Genomic_DNA"/>
</dbReference>
<proteinExistence type="predicted"/>
<dbReference type="Proteomes" id="UP000516173">
    <property type="component" value="Chromosome"/>
</dbReference>
<accession>A0A7G1KJ17</accession>